<feature type="region of interest" description="Disordered" evidence="1">
    <location>
        <begin position="243"/>
        <end position="320"/>
    </location>
</feature>
<evidence type="ECO:0008006" key="4">
    <source>
        <dbReference type="Google" id="ProtNLM"/>
    </source>
</evidence>
<dbReference type="InterPro" id="IPR006311">
    <property type="entry name" value="TAT_signal"/>
</dbReference>
<feature type="compositionally biased region" description="Acidic residues" evidence="1">
    <location>
        <begin position="246"/>
        <end position="266"/>
    </location>
</feature>
<dbReference type="AlphaFoldDB" id="B9LPE2"/>
<dbReference type="InterPro" id="IPR012347">
    <property type="entry name" value="Ferritin-like"/>
</dbReference>
<protein>
    <recommendedName>
        <fullName evidence="4">Ferritin-like domain-containing protein</fullName>
    </recommendedName>
</protein>
<dbReference type="CDD" id="cd00657">
    <property type="entry name" value="Ferritin_like"/>
    <property type="match status" value="1"/>
</dbReference>
<evidence type="ECO:0000313" key="2">
    <source>
        <dbReference type="EMBL" id="ACM57230.1"/>
    </source>
</evidence>
<organism evidence="2 3">
    <name type="scientific">Halorubrum lacusprofundi (strain ATCC 49239 / DSM 5036 / JCM 8891 / ACAM 34)</name>
    <dbReference type="NCBI Taxonomy" id="416348"/>
    <lineage>
        <taxon>Archaea</taxon>
        <taxon>Methanobacteriati</taxon>
        <taxon>Methanobacteriota</taxon>
        <taxon>Stenosarchaea group</taxon>
        <taxon>Halobacteria</taxon>
        <taxon>Halobacteriales</taxon>
        <taxon>Haloferacaceae</taxon>
        <taxon>Halorubrum</taxon>
    </lineage>
</organism>
<evidence type="ECO:0000256" key="1">
    <source>
        <dbReference type="SAM" id="MobiDB-lite"/>
    </source>
</evidence>
<feature type="compositionally biased region" description="Acidic residues" evidence="1">
    <location>
        <begin position="311"/>
        <end position="320"/>
    </location>
</feature>
<dbReference type="eggNOG" id="arCOG08948">
    <property type="taxonomic scope" value="Archaea"/>
</dbReference>
<dbReference type="Pfam" id="PF13668">
    <property type="entry name" value="Ferritin_2"/>
    <property type="match status" value="1"/>
</dbReference>
<dbReference type="SUPFAM" id="SSF47240">
    <property type="entry name" value="Ferritin-like"/>
    <property type="match status" value="1"/>
</dbReference>
<name>B9LPE2_HALLT</name>
<feature type="region of interest" description="Disordered" evidence="1">
    <location>
        <begin position="43"/>
        <end position="68"/>
    </location>
</feature>
<evidence type="ECO:0000313" key="3">
    <source>
        <dbReference type="Proteomes" id="UP000000740"/>
    </source>
</evidence>
<dbReference type="InterPro" id="IPR052965">
    <property type="entry name" value="Pigment-catalase-like"/>
</dbReference>
<dbReference type="Gene3D" id="1.20.1260.10">
    <property type="match status" value="1"/>
</dbReference>
<sequence length="320" mass="33753">MNPNEDDGERLADSAGINTRRQFMAGSAGALGGLALGGAFVGSGAAQMDDEEDGGNGEDGGEPVEEPVENEFEDDVDILNYARTLELLEASFYTQGLENIGEEAFMNTLSEGDPLRDGMFGELETIQAHEEAHAEALGAAVEELGGEPVEEPEFDFGETVEDPMMFLEMAAQIEDVGVSAYAGAAPYIENDAVLVPALGIHSVEARHASYLRTLNGDTNFPNVIDAPRSRSEVEEIVAPYIVGMEAPDDEEDEENGEEESSGEESGSDTPDNGTDTPDNGTDTPDNGTDTPDNGTDTPDNGTDTPDNGTDTPDDDTNTSS</sequence>
<feature type="compositionally biased region" description="Acidic residues" evidence="1">
    <location>
        <begin position="48"/>
        <end position="68"/>
    </location>
</feature>
<proteinExistence type="predicted"/>
<reference evidence="2 3" key="1">
    <citation type="journal article" date="2016" name="Stand. Genomic Sci.">
        <title>Complete genome sequence of the Antarctic Halorubrum lacusprofundi type strain ACAM 34.</title>
        <authorList>
            <person name="Anderson I.J."/>
            <person name="DasSarma P."/>
            <person name="Lucas S."/>
            <person name="Copeland A."/>
            <person name="Lapidus A."/>
            <person name="Del Rio T.G."/>
            <person name="Tice H."/>
            <person name="Dalin E."/>
            <person name="Bruce D.C."/>
            <person name="Goodwin L."/>
            <person name="Pitluck S."/>
            <person name="Sims D."/>
            <person name="Brettin T.S."/>
            <person name="Detter J.C."/>
            <person name="Han C.S."/>
            <person name="Larimer F."/>
            <person name="Hauser L."/>
            <person name="Land M."/>
            <person name="Ivanova N."/>
            <person name="Richardson P."/>
            <person name="Cavicchioli R."/>
            <person name="DasSarma S."/>
            <person name="Woese C.R."/>
            <person name="Kyrpides N.C."/>
        </authorList>
    </citation>
    <scope>NUCLEOTIDE SEQUENCE [LARGE SCALE GENOMIC DNA]</scope>
    <source>
        <strain evidence="3">ATCC 49239 / DSM 5036 / JCM 8891 / ACAM 34</strain>
    </source>
</reference>
<dbReference type="HOGENOM" id="CLU_029630_2_0_2"/>
<dbReference type="KEGG" id="hla:Hlac_1645"/>
<dbReference type="Proteomes" id="UP000000740">
    <property type="component" value="Chromosome 1"/>
</dbReference>
<feature type="compositionally biased region" description="Low complexity" evidence="1">
    <location>
        <begin position="267"/>
        <end position="310"/>
    </location>
</feature>
<dbReference type="InterPro" id="IPR009078">
    <property type="entry name" value="Ferritin-like_SF"/>
</dbReference>
<dbReference type="EMBL" id="CP001365">
    <property type="protein sequence ID" value="ACM57230.1"/>
    <property type="molecule type" value="Genomic_DNA"/>
</dbReference>
<accession>B9LPE2</accession>
<dbReference type="PANTHER" id="PTHR31694:SF26">
    <property type="entry name" value="OS05G0151100 PROTEIN"/>
    <property type="match status" value="1"/>
</dbReference>
<keyword evidence="3" id="KW-1185">Reference proteome</keyword>
<dbReference type="PROSITE" id="PS51318">
    <property type="entry name" value="TAT"/>
    <property type="match status" value="1"/>
</dbReference>
<dbReference type="PANTHER" id="PTHR31694">
    <property type="entry name" value="DESICCATION-LIKE PROTEIN"/>
    <property type="match status" value="1"/>
</dbReference>
<gene>
    <name evidence="2" type="ordered locus">Hlac_1645</name>
</gene>